<dbReference type="EMBL" id="CP002355">
    <property type="protein sequence ID" value="ADR33292.1"/>
    <property type="molecule type" value="Genomic_DNA"/>
</dbReference>
<dbReference type="PROSITE" id="PS50995">
    <property type="entry name" value="HTH_MARR_2"/>
    <property type="match status" value="1"/>
</dbReference>
<dbReference type="OrthoDB" id="5325000at2"/>
<accession>E4U0R6</accession>
<keyword evidence="1" id="KW-0805">Transcription regulation</keyword>
<keyword evidence="3" id="KW-0804">Transcription</keyword>
<keyword evidence="6" id="KW-1185">Reference proteome</keyword>
<reference evidence="5 6" key="1">
    <citation type="journal article" date="2012" name="Stand. Genomic Sci.">
        <title>Complete genome sequence of the sulfur compounds oxidizing chemolithoautotroph Sulfuricurvum kujiense type strain (YK-1(T)).</title>
        <authorList>
            <person name="Han C."/>
            <person name="Kotsyurbenko O."/>
            <person name="Chertkov O."/>
            <person name="Held B."/>
            <person name="Lapidus A."/>
            <person name="Nolan M."/>
            <person name="Lucas S."/>
            <person name="Hammon N."/>
            <person name="Deshpande S."/>
            <person name="Cheng J.F."/>
            <person name="Tapia R."/>
            <person name="Goodwin L.A."/>
            <person name="Pitluck S."/>
            <person name="Liolios K."/>
            <person name="Pagani I."/>
            <person name="Ivanova N."/>
            <person name="Mavromatis K."/>
            <person name="Mikhailova N."/>
            <person name="Pati A."/>
            <person name="Chen A."/>
            <person name="Palaniappan K."/>
            <person name="Land M."/>
            <person name="Hauser L."/>
            <person name="Chang Y.J."/>
            <person name="Jeffries C.D."/>
            <person name="Brambilla E.M."/>
            <person name="Rohde M."/>
            <person name="Spring S."/>
            <person name="Sikorski J."/>
            <person name="Goker M."/>
            <person name="Woyke T."/>
            <person name="Bristow J."/>
            <person name="Eisen J.A."/>
            <person name="Markowitz V."/>
            <person name="Hugenholtz P."/>
            <person name="Kyrpides N.C."/>
            <person name="Klenk H.P."/>
            <person name="Detter J.C."/>
        </authorList>
    </citation>
    <scope>NUCLEOTIDE SEQUENCE [LARGE SCALE GENOMIC DNA]</scope>
    <source>
        <strain evidence="6">ATCC BAA-921 / DSM 16994 / JCM 11577 / YK-1</strain>
    </source>
</reference>
<dbReference type="eggNOG" id="COG1846">
    <property type="taxonomic scope" value="Bacteria"/>
</dbReference>
<name>E4U0R6_SULKY</name>
<protein>
    <submittedName>
        <fullName evidence="5">Transcriptional regulator, MarR family</fullName>
    </submittedName>
</protein>
<feature type="domain" description="HTH marR-type" evidence="4">
    <location>
        <begin position="6"/>
        <end position="138"/>
    </location>
</feature>
<evidence type="ECO:0000313" key="5">
    <source>
        <dbReference type="EMBL" id="ADR33292.1"/>
    </source>
</evidence>
<evidence type="ECO:0000256" key="2">
    <source>
        <dbReference type="ARBA" id="ARBA00023125"/>
    </source>
</evidence>
<dbReference type="PRINTS" id="PR00598">
    <property type="entry name" value="HTHMARR"/>
</dbReference>
<proteinExistence type="predicted"/>
<evidence type="ECO:0000256" key="3">
    <source>
        <dbReference type="ARBA" id="ARBA00023163"/>
    </source>
</evidence>
<dbReference type="PANTHER" id="PTHR42756:SF1">
    <property type="entry name" value="TRANSCRIPTIONAL REPRESSOR OF EMRAB OPERON"/>
    <property type="match status" value="1"/>
</dbReference>
<keyword evidence="2" id="KW-0238">DNA-binding</keyword>
<dbReference type="SMART" id="SM00347">
    <property type="entry name" value="HTH_MARR"/>
    <property type="match status" value="1"/>
</dbReference>
<dbReference type="HOGENOM" id="CLU_083287_18_6_7"/>
<evidence type="ECO:0000313" key="6">
    <source>
        <dbReference type="Proteomes" id="UP000008721"/>
    </source>
</evidence>
<gene>
    <name evidence="5" type="ordered locus">Sulku_0626</name>
</gene>
<organism evidence="5 6">
    <name type="scientific">Sulfuricurvum kujiense (strain ATCC BAA-921 / DSM 16994 / JCM 11577 / YK-1)</name>
    <dbReference type="NCBI Taxonomy" id="709032"/>
    <lineage>
        <taxon>Bacteria</taxon>
        <taxon>Pseudomonadati</taxon>
        <taxon>Campylobacterota</taxon>
        <taxon>Epsilonproteobacteria</taxon>
        <taxon>Campylobacterales</taxon>
        <taxon>Sulfurimonadaceae</taxon>
        <taxon>Sulfuricurvum</taxon>
    </lineage>
</organism>
<dbReference type="AlphaFoldDB" id="E4U0R6"/>
<dbReference type="STRING" id="709032.Sulku_0626"/>
<dbReference type="InterPro" id="IPR036388">
    <property type="entry name" value="WH-like_DNA-bd_sf"/>
</dbReference>
<dbReference type="Pfam" id="PF01047">
    <property type="entry name" value="MarR"/>
    <property type="match status" value="1"/>
</dbReference>
<dbReference type="RefSeq" id="WP_013459489.1">
    <property type="nucleotide sequence ID" value="NC_014762.1"/>
</dbReference>
<dbReference type="InterPro" id="IPR000835">
    <property type="entry name" value="HTH_MarR-typ"/>
</dbReference>
<dbReference type="Gene3D" id="1.10.10.10">
    <property type="entry name" value="Winged helix-like DNA-binding domain superfamily/Winged helix DNA-binding domain"/>
    <property type="match status" value="1"/>
</dbReference>
<dbReference type="SUPFAM" id="SSF46785">
    <property type="entry name" value="Winged helix' DNA-binding domain"/>
    <property type="match status" value="1"/>
</dbReference>
<evidence type="ECO:0000259" key="4">
    <source>
        <dbReference type="PROSITE" id="PS50995"/>
    </source>
</evidence>
<evidence type="ECO:0000256" key="1">
    <source>
        <dbReference type="ARBA" id="ARBA00023015"/>
    </source>
</evidence>
<sequence length="147" mass="16858">MGFESDKSIGFLIAKARNTLKNEFEKELKPYSLSYAHRVILIRLSEKEGLTQKELAQDTYFEQSNLTLMLNRLELKGLVKRSAKENDRRAYIVTITPAGKRLRETLVQMGEDVMDRALRGLSGEQKEALSYMLQIIYENLKTSTSHG</sequence>
<dbReference type="Proteomes" id="UP000008721">
    <property type="component" value="Chromosome"/>
</dbReference>
<dbReference type="GO" id="GO:0003677">
    <property type="term" value="F:DNA binding"/>
    <property type="evidence" value="ECO:0007669"/>
    <property type="project" value="UniProtKB-KW"/>
</dbReference>
<dbReference type="InterPro" id="IPR036390">
    <property type="entry name" value="WH_DNA-bd_sf"/>
</dbReference>
<dbReference type="PANTHER" id="PTHR42756">
    <property type="entry name" value="TRANSCRIPTIONAL REGULATOR, MARR"/>
    <property type="match status" value="1"/>
</dbReference>
<dbReference type="GO" id="GO:0003700">
    <property type="term" value="F:DNA-binding transcription factor activity"/>
    <property type="evidence" value="ECO:0007669"/>
    <property type="project" value="InterPro"/>
</dbReference>
<dbReference type="KEGG" id="sku:Sulku_0626"/>